<organism evidence="1">
    <name type="scientific">marine sediment metagenome</name>
    <dbReference type="NCBI Taxonomy" id="412755"/>
    <lineage>
        <taxon>unclassified sequences</taxon>
        <taxon>metagenomes</taxon>
        <taxon>ecological metagenomes</taxon>
    </lineage>
</organism>
<protein>
    <recommendedName>
        <fullName evidence="2">LamG-like jellyroll fold domain-containing protein</fullName>
    </recommendedName>
</protein>
<comment type="caution">
    <text evidence="1">The sequence shown here is derived from an EMBL/GenBank/DDBJ whole genome shotgun (WGS) entry which is preliminary data.</text>
</comment>
<sequence>GNLVSILGDKSGHGRDAIQNNPSFKFTYTPASINGESALVGTSDFMVTSLNIDPATNPVVTLVFAYEWNDLGNAYLYGNDNGGFDRFGVLKSAAAPNGGISNGGGSTAVPGLGIASTVQVVWIEIQDGVASGSKVYVNKVLNTVYTENNAAPGTTSTAIGAINLAGATSFSGKLGTVLSFFRILSEIDRRWVTNKLTNKWGIT</sequence>
<dbReference type="EMBL" id="LAZR01053895">
    <property type="protein sequence ID" value="KKK79730.1"/>
    <property type="molecule type" value="Genomic_DNA"/>
</dbReference>
<feature type="non-terminal residue" evidence="1">
    <location>
        <position position="1"/>
    </location>
</feature>
<dbReference type="AlphaFoldDB" id="A0A0F8Z0V9"/>
<gene>
    <name evidence="1" type="ORF">LCGC14_2830590</name>
</gene>
<evidence type="ECO:0000313" key="1">
    <source>
        <dbReference type="EMBL" id="KKK79730.1"/>
    </source>
</evidence>
<accession>A0A0F8Z0V9</accession>
<proteinExistence type="predicted"/>
<evidence type="ECO:0008006" key="2">
    <source>
        <dbReference type="Google" id="ProtNLM"/>
    </source>
</evidence>
<reference evidence="1" key="1">
    <citation type="journal article" date="2015" name="Nature">
        <title>Complex archaea that bridge the gap between prokaryotes and eukaryotes.</title>
        <authorList>
            <person name="Spang A."/>
            <person name="Saw J.H."/>
            <person name="Jorgensen S.L."/>
            <person name="Zaremba-Niedzwiedzka K."/>
            <person name="Martijn J."/>
            <person name="Lind A.E."/>
            <person name="van Eijk R."/>
            <person name="Schleper C."/>
            <person name="Guy L."/>
            <person name="Ettema T.J."/>
        </authorList>
    </citation>
    <scope>NUCLEOTIDE SEQUENCE</scope>
</reference>
<name>A0A0F8Z0V9_9ZZZZ</name>